<organism evidence="1 2">
    <name type="scientific">Chitinophaga eiseniae</name>
    <dbReference type="NCBI Taxonomy" id="634771"/>
    <lineage>
        <taxon>Bacteria</taxon>
        <taxon>Pseudomonadati</taxon>
        <taxon>Bacteroidota</taxon>
        <taxon>Chitinophagia</taxon>
        <taxon>Chitinophagales</taxon>
        <taxon>Chitinophagaceae</taxon>
        <taxon>Chitinophaga</taxon>
    </lineage>
</organism>
<dbReference type="OrthoDB" id="4376397at2"/>
<evidence type="ECO:0008006" key="3">
    <source>
        <dbReference type="Google" id="ProtNLM"/>
    </source>
</evidence>
<dbReference type="STRING" id="634771.SAMN04488128_101884"/>
<name>A0A1T4M1B7_9BACT</name>
<keyword evidence="2" id="KW-1185">Reference proteome</keyword>
<evidence type="ECO:0000313" key="1">
    <source>
        <dbReference type="EMBL" id="SJZ60514.1"/>
    </source>
</evidence>
<dbReference type="Proteomes" id="UP000190367">
    <property type="component" value="Unassembled WGS sequence"/>
</dbReference>
<sequence length="202" mass="22950">MDIDIVGEDPVTQAIIERLIKEYRTDLVIKNRLPVRGGQIQSLAPKFNLLDSPVFLLTDLDEFQCPPSLIKKWLGNTPVNPRLIFRIAQEEAETWLMADRAGFSKWLGVDIKTIPEPKIIDRRKGISEIIFPLKPSLYMMMKIVPSSKNADLKDKLIPKPGAGKGPAYNSALLPFIEKIWNVENAAKHSYSLQKAILRLRNY</sequence>
<dbReference type="EMBL" id="FUWZ01000001">
    <property type="protein sequence ID" value="SJZ60514.1"/>
    <property type="molecule type" value="Genomic_DNA"/>
</dbReference>
<proteinExistence type="predicted"/>
<dbReference type="RefSeq" id="WP_078667526.1">
    <property type="nucleotide sequence ID" value="NZ_FUWZ01000001.1"/>
</dbReference>
<gene>
    <name evidence="1" type="ORF">SAMN04488128_101884</name>
</gene>
<protein>
    <recommendedName>
        <fullName evidence="3">DUF4276 family protein</fullName>
    </recommendedName>
</protein>
<accession>A0A1T4M1B7</accession>
<dbReference type="AlphaFoldDB" id="A0A1T4M1B7"/>
<evidence type="ECO:0000313" key="2">
    <source>
        <dbReference type="Proteomes" id="UP000190367"/>
    </source>
</evidence>
<reference evidence="2" key="1">
    <citation type="submission" date="2017-02" db="EMBL/GenBank/DDBJ databases">
        <authorList>
            <person name="Varghese N."/>
            <person name="Submissions S."/>
        </authorList>
    </citation>
    <scope>NUCLEOTIDE SEQUENCE [LARGE SCALE GENOMIC DNA]</scope>
    <source>
        <strain evidence="2">DSM 22224</strain>
    </source>
</reference>